<protein>
    <submittedName>
        <fullName evidence="2">Uncharacterized protein</fullName>
    </submittedName>
</protein>
<evidence type="ECO:0000313" key="3">
    <source>
        <dbReference type="Proteomes" id="UP000183404"/>
    </source>
</evidence>
<gene>
    <name evidence="2" type="ORF">SAMN04244560_00868</name>
</gene>
<accession>A0A1G7LUR3</accession>
<reference evidence="2 3" key="1">
    <citation type="submission" date="2016-10" db="EMBL/GenBank/DDBJ databases">
        <authorList>
            <person name="de Groot N.N."/>
        </authorList>
    </citation>
    <scope>NUCLEOTIDE SEQUENCE [LARGE SCALE GENOMIC DNA]</scope>
    <source>
        <strain evidence="2 3">DSM 569</strain>
    </source>
</reference>
<organism evidence="2 3">
    <name type="scientific">Thermoanaerobacter thermohydrosulfuricus</name>
    <name type="common">Clostridium thermohydrosulfuricum</name>
    <dbReference type="NCBI Taxonomy" id="1516"/>
    <lineage>
        <taxon>Bacteria</taxon>
        <taxon>Bacillati</taxon>
        <taxon>Bacillota</taxon>
        <taxon>Clostridia</taxon>
        <taxon>Thermoanaerobacterales</taxon>
        <taxon>Thermoanaerobacteraceae</taxon>
        <taxon>Thermoanaerobacter</taxon>
    </lineage>
</organism>
<dbReference type="EMBL" id="FNBS01000015">
    <property type="protein sequence ID" value="SDF52699.1"/>
    <property type="molecule type" value="Genomic_DNA"/>
</dbReference>
<dbReference type="RefSeq" id="WP_074592324.1">
    <property type="nucleotide sequence ID" value="NZ_FNBS01000015.1"/>
</dbReference>
<proteinExistence type="predicted"/>
<sequence length="135" mass="15297">MKSSRRKKKVNSVPASNSFSPQNPEIAETLLLSADEEDSIQVIKTEDLTQYSTICGIVGNQPFTYEVVSFMKNNNIDHIIALCDNEKNISYFYIPLETKDRRNYAVALRIETMINKNGGSVRLEEGGTYFSFESE</sequence>
<feature type="compositionally biased region" description="Polar residues" evidence="1">
    <location>
        <begin position="13"/>
        <end position="22"/>
    </location>
</feature>
<evidence type="ECO:0000256" key="1">
    <source>
        <dbReference type="SAM" id="MobiDB-lite"/>
    </source>
</evidence>
<feature type="compositionally biased region" description="Basic residues" evidence="1">
    <location>
        <begin position="1"/>
        <end position="10"/>
    </location>
</feature>
<dbReference type="Proteomes" id="UP000183404">
    <property type="component" value="Unassembled WGS sequence"/>
</dbReference>
<name>A0A1G7LUR3_THETY</name>
<dbReference type="AlphaFoldDB" id="A0A1G7LUR3"/>
<feature type="region of interest" description="Disordered" evidence="1">
    <location>
        <begin position="1"/>
        <end position="22"/>
    </location>
</feature>
<evidence type="ECO:0000313" key="2">
    <source>
        <dbReference type="EMBL" id="SDF52699.1"/>
    </source>
</evidence>